<gene>
    <name evidence="1" type="ORF">LACBIDRAFT_307509</name>
</gene>
<dbReference type="GeneID" id="6081786"/>
<dbReference type="AlphaFoldDB" id="B0DQB8"/>
<dbReference type="InParanoid" id="B0DQB8"/>
<dbReference type="RefSeq" id="XP_001886063.1">
    <property type="nucleotide sequence ID" value="XM_001886028.1"/>
</dbReference>
<accession>B0DQB8</accession>
<dbReference type="EMBL" id="DS547125">
    <property type="protein sequence ID" value="EDR03267.1"/>
    <property type="molecule type" value="Genomic_DNA"/>
</dbReference>
<dbReference type="Proteomes" id="UP000001194">
    <property type="component" value="Unassembled WGS sequence"/>
</dbReference>
<name>B0DQB8_LACBS</name>
<dbReference type="KEGG" id="lbc:LACBIDRAFT_307509"/>
<keyword evidence="2" id="KW-1185">Reference proteome</keyword>
<sequence>MNRYLGDVSVAPIRNGYAVIEFATCAITTRPASGQVPVTNDYLARRGKSTFNDCESISISGSIPDPKWPRVCMLNTDALVLDGKKGCEGLTPSELRYPRRLATTFYQLQHHSRIVLYLFAMARRYSTGTNLYHHYNFRKYKD</sequence>
<evidence type="ECO:0000313" key="1">
    <source>
        <dbReference type="EMBL" id="EDR03267.1"/>
    </source>
</evidence>
<protein>
    <submittedName>
        <fullName evidence="1">Predicted protein</fullName>
    </submittedName>
</protein>
<reference evidence="1 2" key="1">
    <citation type="journal article" date="2008" name="Nature">
        <title>The genome of Laccaria bicolor provides insights into mycorrhizal symbiosis.</title>
        <authorList>
            <person name="Martin F."/>
            <person name="Aerts A."/>
            <person name="Ahren D."/>
            <person name="Brun A."/>
            <person name="Danchin E.G.J."/>
            <person name="Duchaussoy F."/>
            <person name="Gibon J."/>
            <person name="Kohler A."/>
            <person name="Lindquist E."/>
            <person name="Pereda V."/>
            <person name="Salamov A."/>
            <person name="Shapiro H.J."/>
            <person name="Wuyts J."/>
            <person name="Blaudez D."/>
            <person name="Buee M."/>
            <person name="Brokstein P."/>
            <person name="Canbaeck B."/>
            <person name="Cohen D."/>
            <person name="Courty P.E."/>
            <person name="Coutinho P.M."/>
            <person name="Delaruelle C."/>
            <person name="Detter J.C."/>
            <person name="Deveau A."/>
            <person name="DiFazio S."/>
            <person name="Duplessis S."/>
            <person name="Fraissinet-Tachet L."/>
            <person name="Lucic E."/>
            <person name="Frey-Klett P."/>
            <person name="Fourrey C."/>
            <person name="Feussner I."/>
            <person name="Gay G."/>
            <person name="Grimwood J."/>
            <person name="Hoegger P.J."/>
            <person name="Jain P."/>
            <person name="Kilaru S."/>
            <person name="Labbe J."/>
            <person name="Lin Y.C."/>
            <person name="Legue V."/>
            <person name="Le Tacon F."/>
            <person name="Marmeisse R."/>
            <person name="Melayah D."/>
            <person name="Montanini B."/>
            <person name="Muratet M."/>
            <person name="Nehls U."/>
            <person name="Niculita-Hirzel H."/>
            <person name="Oudot-Le Secq M.P."/>
            <person name="Peter M."/>
            <person name="Quesneville H."/>
            <person name="Rajashekar B."/>
            <person name="Reich M."/>
            <person name="Rouhier N."/>
            <person name="Schmutz J."/>
            <person name="Yin T."/>
            <person name="Chalot M."/>
            <person name="Henrissat B."/>
            <person name="Kuees U."/>
            <person name="Lucas S."/>
            <person name="Van de Peer Y."/>
            <person name="Podila G.K."/>
            <person name="Polle A."/>
            <person name="Pukkila P.J."/>
            <person name="Richardson P.M."/>
            <person name="Rouze P."/>
            <person name="Sanders I.R."/>
            <person name="Stajich J.E."/>
            <person name="Tunlid A."/>
            <person name="Tuskan G."/>
            <person name="Grigoriev I.V."/>
        </authorList>
    </citation>
    <scope>NUCLEOTIDE SEQUENCE [LARGE SCALE GENOMIC DNA]</scope>
    <source>
        <strain evidence="2">S238N-H82 / ATCC MYA-4686</strain>
    </source>
</reference>
<evidence type="ECO:0000313" key="2">
    <source>
        <dbReference type="Proteomes" id="UP000001194"/>
    </source>
</evidence>
<dbReference type="OrthoDB" id="2954591at2759"/>
<dbReference type="HOGENOM" id="CLU_1816138_0_0_1"/>
<proteinExistence type="predicted"/>
<organism evidence="2">
    <name type="scientific">Laccaria bicolor (strain S238N-H82 / ATCC MYA-4686)</name>
    <name type="common">Bicoloured deceiver</name>
    <name type="synonym">Laccaria laccata var. bicolor</name>
    <dbReference type="NCBI Taxonomy" id="486041"/>
    <lineage>
        <taxon>Eukaryota</taxon>
        <taxon>Fungi</taxon>
        <taxon>Dikarya</taxon>
        <taxon>Basidiomycota</taxon>
        <taxon>Agaricomycotina</taxon>
        <taxon>Agaricomycetes</taxon>
        <taxon>Agaricomycetidae</taxon>
        <taxon>Agaricales</taxon>
        <taxon>Agaricineae</taxon>
        <taxon>Hydnangiaceae</taxon>
        <taxon>Laccaria</taxon>
    </lineage>
</organism>